<comment type="PTM">
    <text evidence="9">Carbamylation allows a single lysine to coordinate two divalent metal cations.</text>
</comment>
<keyword evidence="5" id="KW-0378">Hydrolase</keyword>
<comment type="catalytic activity">
    <reaction evidence="7">
        <text>5,6-dihydrouracil + H2O = 3-(carbamoylamino)propanoate + H(+)</text>
        <dbReference type="Rhea" id="RHEA:16121"/>
        <dbReference type="ChEBI" id="CHEBI:11892"/>
        <dbReference type="ChEBI" id="CHEBI:15377"/>
        <dbReference type="ChEBI" id="CHEBI:15378"/>
        <dbReference type="ChEBI" id="CHEBI:15901"/>
        <dbReference type="EC" id="3.5.2.2"/>
    </reaction>
</comment>
<dbReference type="InterPro" id="IPR011778">
    <property type="entry name" value="Hydantoinase/dihydroPyrase"/>
</dbReference>
<dbReference type="GO" id="GO:0005829">
    <property type="term" value="C:cytosol"/>
    <property type="evidence" value="ECO:0007669"/>
    <property type="project" value="TreeGrafter"/>
</dbReference>
<evidence type="ECO:0000256" key="3">
    <source>
        <dbReference type="ARBA" id="ARBA00011881"/>
    </source>
</evidence>
<keyword evidence="6" id="KW-0862">Zinc</keyword>
<evidence type="ECO:0000256" key="2">
    <source>
        <dbReference type="ARBA" id="ARBA00008829"/>
    </source>
</evidence>
<keyword evidence="4" id="KW-0479">Metal-binding</keyword>
<dbReference type="PANTHER" id="PTHR11647:SF1">
    <property type="entry name" value="COLLAPSIN RESPONSE MEDIATOR PROTEIN"/>
    <property type="match status" value="1"/>
</dbReference>
<feature type="modified residue" description="N6-carboxylysine" evidence="9">
    <location>
        <position position="136"/>
    </location>
</feature>
<evidence type="ECO:0000256" key="1">
    <source>
        <dbReference type="ARBA" id="ARBA00001947"/>
    </source>
</evidence>
<dbReference type="GO" id="GO:0004157">
    <property type="term" value="F:dihydropyrimidinase activity"/>
    <property type="evidence" value="ECO:0007669"/>
    <property type="project" value="UniProtKB-EC"/>
</dbReference>
<dbReference type="InterPro" id="IPR050378">
    <property type="entry name" value="Metallo-dep_Hydrolases_sf"/>
</dbReference>
<dbReference type="SUPFAM" id="SSF51556">
    <property type="entry name" value="Metallo-dependent hydrolases"/>
    <property type="match status" value="1"/>
</dbReference>
<dbReference type="FunFam" id="3.20.20.140:FF:000001">
    <property type="entry name" value="Dihydropyrimidinase like 3"/>
    <property type="match status" value="1"/>
</dbReference>
<dbReference type="GO" id="GO:0046872">
    <property type="term" value="F:metal ion binding"/>
    <property type="evidence" value="ECO:0007669"/>
    <property type="project" value="UniProtKB-KW"/>
</dbReference>
<dbReference type="PANTHER" id="PTHR11647">
    <property type="entry name" value="HYDRANTOINASE/DIHYDROPYRIMIDINASE FAMILY MEMBER"/>
    <property type="match status" value="1"/>
</dbReference>
<dbReference type="Gene3D" id="3.20.20.140">
    <property type="entry name" value="Metal-dependent hydrolases"/>
    <property type="match status" value="1"/>
</dbReference>
<evidence type="ECO:0000256" key="8">
    <source>
        <dbReference type="ARBA" id="ARBA00039113"/>
    </source>
</evidence>
<proteinExistence type="inferred from homology"/>
<dbReference type="CDD" id="cd01314">
    <property type="entry name" value="D-HYD"/>
    <property type="match status" value="1"/>
</dbReference>
<comment type="similarity">
    <text evidence="2">Belongs to the metallo-dependent hydrolases superfamily. Hydantoinase/dihydropyrimidinase family.</text>
</comment>
<reference evidence="11" key="1">
    <citation type="journal article" date="2020" name="J. Eukaryot. Microbiol.">
        <title>De novo Sequencing, Assembly and Annotation of the Transcriptome for the Free-Living Testate Amoeba Arcella intermedia.</title>
        <authorList>
            <person name="Ribeiro G.M."/>
            <person name="Porfirio-Sousa A.L."/>
            <person name="Maurer-Alcala X.X."/>
            <person name="Katz L.A."/>
            <person name="Lahr D.J.G."/>
        </authorList>
    </citation>
    <scope>NUCLEOTIDE SEQUENCE</scope>
</reference>
<feature type="domain" description="Amidohydrolase-related" evidence="10">
    <location>
        <begin position="36"/>
        <end position="422"/>
    </location>
</feature>
<comment type="subunit">
    <text evidence="3">Homotetramer.</text>
</comment>
<dbReference type="Pfam" id="PF01979">
    <property type="entry name" value="Amidohydro_1"/>
    <property type="match status" value="1"/>
</dbReference>
<protein>
    <recommendedName>
        <fullName evidence="8">dihydropyrimidinase</fullName>
        <ecNumber evidence="8">3.5.2.2</ecNumber>
    </recommendedName>
</protein>
<name>A0A6B2L307_9EUKA</name>
<dbReference type="NCBIfam" id="TIGR02033">
    <property type="entry name" value="D-hydantoinase"/>
    <property type="match status" value="1"/>
</dbReference>
<dbReference type="InterPro" id="IPR032466">
    <property type="entry name" value="Metal_Hydrolase"/>
</dbReference>
<dbReference type="EMBL" id="GIBP01002279">
    <property type="protein sequence ID" value="NDV31248.1"/>
    <property type="molecule type" value="Transcribed_RNA"/>
</dbReference>
<evidence type="ECO:0000256" key="7">
    <source>
        <dbReference type="ARBA" id="ARBA00036696"/>
    </source>
</evidence>
<dbReference type="AlphaFoldDB" id="A0A6B2L307"/>
<sequence length="478" mass="52331">MSVVTDVLCEGGIIVKVEPNILPGKDTTVIDCTGKVLLPGGIDPHTHFHLPFMGTIAVDHFFEGTRAGIAGGTTTIIDFVIPSPGESLIKAYDTWRGWAEESVSDYAFHVAVTWWSDQVKEEMGILARERGVSSFKHFMAYKGSLMLNDENLLNSILRCKELGAVPTVHAENGELVLLGQRRMLAQGITGPEGHPWSRPVEVEAEATHRAAVLARMTNTPIYFVHVSCKAALDVIERARAEGQRVYGEALAGHLTIDDSVYFKGTWAQAATYVMSPPFRPAGNPEALWRGLQSGNLQTTATDNCSFCAEQKAMGKTDFTKIPNGCNGVEDRMSVLWHHGVNSGKITENEFVAITSTNTAKIFNLYPRKGLIAPGADADIAVLDPAVERTISAATHWHALDSNVWEGWRVRGVTVQTVVGGRVAWTARVVDGVADWRNGRFDVVRGQGRFIQRSCFGACFNGMKEREKGEEKSPVQRPQ</sequence>
<evidence type="ECO:0000313" key="11">
    <source>
        <dbReference type="EMBL" id="NDV31248.1"/>
    </source>
</evidence>
<evidence type="ECO:0000256" key="6">
    <source>
        <dbReference type="ARBA" id="ARBA00022833"/>
    </source>
</evidence>
<evidence type="ECO:0000256" key="4">
    <source>
        <dbReference type="ARBA" id="ARBA00022723"/>
    </source>
</evidence>
<organism evidence="11">
    <name type="scientific">Arcella intermedia</name>
    <dbReference type="NCBI Taxonomy" id="1963864"/>
    <lineage>
        <taxon>Eukaryota</taxon>
        <taxon>Amoebozoa</taxon>
        <taxon>Tubulinea</taxon>
        <taxon>Elardia</taxon>
        <taxon>Arcellinida</taxon>
        <taxon>Sphaerothecina</taxon>
        <taxon>Arcellidae</taxon>
        <taxon>Arcella</taxon>
    </lineage>
</organism>
<evidence type="ECO:0000256" key="9">
    <source>
        <dbReference type="PIRSR" id="PIRSR611778-50"/>
    </source>
</evidence>
<comment type="cofactor">
    <cofactor evidence="1">
        <name>Zn(2+)</name>
        <dbReference type="ChEBI" id="CHEBI:29105"/>
    </cofactor>
</comment>
<evidence type="ECO:0000256" key="5">
    <source>
        <dbReference type="ARBA" id="ARBA00022801"/>
    </source>
</evidence>
<dbReference type="GO" id="GO:0006208">
    <property type="term" value="P:pyrimidine nucleobase catabolic process"/>
    <property type="evidence" value="ECO:0007669"/>
    <property type="project" value="UniProtKB-ARBA"/>
</dbReference>
<dbReference type="InterPro" id="IPR006680">
    <property type="entry name" value="Amidohydro-rel"/>
</dbReference>
<dbReference type="InterPro" id="IPR011059">
    <property type="entry name" value="Metal-dep_hydrolase_composite"/>
</dbReference>
<accession>A0A6B2L307</accession>
<dbReference type="SUPFAM" id="SSF51338">
    <property type="entry name" value="Composite domain of metallo-dependent hydrolases"/>
    <property type="match status" value="2"/>
</dbReference>
<dbReference type="Gene3D" id="2.30.40.10">
    <property type="entry name" value="Urease, subunit C, domain 1"/>
    <property type="match status" value="1"/>
</dbReference>
<evidence type="ECO:0000259" key="10">
    <source>
        <dbReference type="Pfam" id="PF01979"/>
    </source>
</evidence>
<dbReference type="EC" id="3.5.2.2" evidence="8"/>